<accession>A0A975GPP3</accession>
<name>A0A975GPP3_9BACT</name>
<dbReference type="AlphaFoldDB" id="A0A975GPP3"/>
<dbReference type="Proteomes" id="UP000663722">
    <property type="component" value="Chromosome"/>
</dbReference>
<gene>
    <name evidence="1" type="ORF">dnm_052660</name>
</gene>
<dbReference type="KEGG" id="dmm:dnm_052660"/>
<evidence type="ECO:0000313" key="1">
    <source>
        <dbReference type="EMBL" id="QTA89216.1"/>
    </source>
</evidence>
<reference evidence="1" key="1">
    <citation type="journal article" date="2021" name="Microb. Physiol.">
        <title>Proteogenomic Insights into the Physiology of Marine, Sulfate-Reducing, Filamentous Desulfonema limicola and Desulfonema magnum.</title>
        <authorList>
            <person name="Schnaars V."/>
            <person name="Wohlbrand L."/>
            <person name="Scheve S."/>
            <person name="Hinrichs C."/>
            <person name="Reinhardt R."/>
            <person name="Rabus R."/>
        </authorList>
    </citation>
    <scope>NUCLEOTIDE SEQUENCE</scope>
    <source>
        <strain evidence="1">4be13</strain>
    </source>
</reference>
<evidence type="ECO:0000313" key="2">
    <source>
        <dbReference type="Proteomes" id="UP000663722"/>
    </source>
</evidence>
<organism evidence="1 2">
    <name type="scientific">Desulfonema magnum</name>
    <dbReference type="NCBI Taxonomy" id="45655"/>
    <lineage>
        <taxon>Bacteria</taxon>
        <taxon>Pseudomonadati</taxon>
        <taxon>Thermodesulfobacteriota</taxon>
        <taxon>Desulfobacteria</taxon>
        <taxon>Desulfobacterales</taxon>
        <taxon>Desulfococcaceae</taxon>
        <taxon>Desulfonema</taxon>
    </lineage>
</organism>
<sequence length="54" mass="6359">MSFLRKSLLLRSAKITVWQKCHCQTYSLALRIVLFLMSVVKNRIFLQKSGFLIK</sequence>
<proteinExistence type="predicted"/>
<keyword evidence="2" id="KW-1185">Reference proteome</keyword>
<dbReference type="EMBL" id="CP061800">
    <property type="protein sequence ID" value="QTA89216.1"/>
    <property type="molecule type" value="Genomic_DNA"/>
</dbReference>
<protein>
    <submittedName>
        <fullName evidence="1">Uncharacterized protein</fullName>
    </submittedName>
</protein>